<reference evidence="3 5" key="1">
    <citation type="submission" date="2015-09" db="EMBL/GenBank/DDBJ databases">
        <authorList>
            <consortium name="Pathogen Informatics"/>
        </authorList>
    </citation>
    <scope>NUCLEOTIDE SEQUENCE [LARGE SCALE GENOMIC DNA]</scope>
    <source>
        <strain evidence="3 5">2789STDY5608872</strain>
    </source>
</reference>
<dbReference type="RefSeq" id="WP_022193083.1">
    <property type="nucleotide sequence ID" value="NZ_CAJSZN010000009.1"/>
</dbReference>
<dbReference type="EMBL" id="CYXP01000007">
    <property type="protein sequence ID" value="CUN24803.1"/>
    <property type="molecule type" value="Genomic_DNA"/>
</dbReference>
<dbReference type="GO" id="GO:0030288">
    <property type="term" value="C:outer membrane-bounded periplasmic space"/>
    <property type="evidence" value="ECO:0007669"/>
    <property type="project" value="InterPro"/>
</dbReference>
<dbReference type="Proteomes" id="UP000095591">
    <property type="component" value="Unassembled WGS sequence"/>
</dbReference>
<accession>A0A173VCF4</accession>
<gene>
    <name evidence="4" type="ORF">B5F32_19310</name>
    <name evidence="3" type="ORF">ERS852429_02866</name>
</gene>
<sequence>MKVLKTALLFLMCVSFSFSCKEGVKEVRVLKLAHGLPPSHSVHLGLLYMNERLKELSGGKMSMDIYSSAQLGSENQCIELLQIGSLDITKVSSAALEGFADPFKVFGIPYLFRSREQFFEVLDGSVGKQILGSTEPYWFRGLAYFDSGARSFYTVNKQIRTPEDLKGLKIRVQKSPIAVEMMKTFGGSATPVDWGELYTALQSNVVDGAENNTPSVTTAFHHEVVKFYSVNEHTMCPDVIIISLATWQKLTEQERNWLRQAADAAAIYQRKLWAEQEKQSLEEMEAHGVEIIYPDKQPFMDAAAPMIERFKNDPVFHDLIDQIQNTHEKDN</sequence>
<organism evidence="3 5">
    <name type="scientific">Parabacteroides distasonis</name>
    <dbReference type="NCBI Taxonomy" id="823"/>
    <lineage>
        <taxon>Bacteria</taxon>
        <taxon>Pseudomonadati</taxon>
        <taxon>Bacteroidota</taxon>
        <taxon>Bacteroidia</taxon>
        <taxon>Bacteroidales</taxon>
        <taxon>Tannerellaceae</taxon>
        <taxon>Parabacteroides</taxon>
    </lineage>
</organism>
<dbReference type="PIRSF" id="PIRSF006470">
    <property type="entry name" value="DctB"/>
    <property type="match status" value="1"/>
</dbReference>
<evidence type="ECO:0000313" key="6">
    <source>
        <dbReference type="Proteomes" id="UP000195950"/>
    </source>
</evidence>
<keyword evidence="1 2" id="KW-0732">Signal</keyword>
<evidence type="ECO:0000313" key="3">
    <source>
        <dbReference type="EMBL" id="CUN24803.1"/>
    </source>
</evidence>
<feature type="signal peptide" evidence="2">
    <location>
        <begin position="1"/>
        <end position="20"/>
    </location>
</feature>
<evidence type="ECO:0000313" key="4">
    <source>
        <dbReference type="EMBL" id="OUP14861.1"/>
    </source>
</evidence>
<dbReference type="PROSITE" id="PS51257">
    <property type="entry name" value="PROKAR_LIPOPROTEIN"/>
    <property type="match status" value="1"/>
</dbReference>
<dbReference type="GO" id="GO:0030246">
    <property type="term" value="F:carbohydrate binding"/>
    <property type="evidence" value="ECO:0007669"/>
    <property type="project" value="TreeGrafter"/>
</dbReference>
<dbReference type="AlphaFoldDB" id="A0A173VCF4"/>
<dbReference type="SUPFAM" id="SSF53850">
    <property type="entry name" value="Periplasmic binding protein-like II"/>
    <property type="match status" value="1"/>
</dbReference>
<reference evidence="4" key="3">
    <citation type="journal article" date="2018" name="BMC Genomics">
        <title>Whole genome sequencing and function prediction of 133 gut anaerobes isolated from chicken caecum in pure cultures.</title>
        <authorList>
            <person name="Medvecky M."/>
            <person name="Cejkova D."/>
            <person name="Polansky O."/>
            <person name="Karasova D."/>
            <person name="Kubasova T."/>
            <person name="Cizek A."/>
            <person name="Rychlik I."/>
        </authorList>
    </citation>
    <scope>NUCLEOTIDE SEQUENCE</scope>
    <source>
        <strain evidence="4">An199</strain>
    </source>
</reference>
<name>A0A173VCF4_PARDI</name>
<feature type="chain" id="PRO_5014250456" evidence="2">
    <location>
        <begin position="21"/>
        <end position="331"/>
    </location>
</feature>
<dbReference type="NCBIfam" id="NF037995">
    <property type="entry name" value="TRAP_S1"/>
    <property type="match status" value="1"/>
</dbReference>
<dbReference type="CDD" id="cd13671">
    <property type="entry name" value="PBP2_TRAP_SBP_like_3"/>
    <property type="match status" value="1"/>
</dbReference>
<dbReference type="Proteomes" id="UP000195950">
    <property type="component" value="Unassembled WGS sequence"/>
</dbReference>
<dbReference type="GO" id="GO:0055085">
    <property type="term" value="P:transmembrane transport"/>
    <property type="evidence" value="ECO:0007669"/>
    <property type="project" value="InterPro"/>
</dbReference>
<evidence type="ECO:0000256" key="1">
    <source>
        <dbReference type="ARBA" id="ARBA00022729"/>
    </source>
</evidence>
<reference evidence="6" key="2">
    <citation type="submission" date="2017-04" db="EMBL/GenBank/DDBJ databases">
        <title>Function of individual gut microbiota members based on whole genome sequencing of pure cultures obtained from chicken caecum.</title>
        <authorList>
            <person name="Medvecky M."/>
            <person name="Cejkova D."/>
            <person name="Polansky O."/>
            <person name="Karasova D."/>
            <person name="Kubasova T."/>
            <person name="Cizek A."/>
            <person name="Rychlik I."/>
        </authorList>
    </citation>
    <scope>NUCLEOTIDE SEQUENCE [LARGE SCALE GENOMIC DNA]</scope>
    <source>
        <strain evidence="6">An199</strain>
    </source>
</reference>
<protein>
    <submittedName>
        <fullName evidence="4">C4-dicarboxylate ABC transporter substrate-binding protein</fullName>
    </submittedName>
    <submittedName>
        <fullName evidence="3">TRAP-type mannitol/chloroaromatic compound transport system, periplasmic component</fullName>
    </submittedName>
</protein>
<evidence type="ECO:0000313" key="5">
    <source>
        <dbReference type="Proteomes" id="UP000095591"/>
    </source>
</evidence>
<dbReference type="InterPro" id="IPR038404">
    <property type="entry name" value="TRAP_DctP_sf"/>
</dbReference>
<dbReference type="Pfam" id="PF03480">
    <property type="entry name" value="DctP"/>
    <property type="match status" value="1"/>
</dbReference>
<dbReference type="InterPro" id="IPR018389">
    <property type="entry name" value="DctP_fam"/>
</dbReference>
<dbReference type="EMBL" id="NFJX01000026">
    <property type="protein sequence ID" value="OUP14861.1"/>
    <property type="molecule type" value="Genomic_DNA"/>
</dbReference>
<evidence type="ECO:0000256" key="2">
    <source>
        <dbReference type="SAM" id="SignalP"/>
    </source>
</evidence>
<dbReference type="PANTHER" id="PTHR33376">
    <property type="match status" value="1"/>
</dbReference>
<dbReference type="Gene3D" id="3.40.190.170">
    <property type="entry name" value="Bacterial extracellular solute-binding protein, family 7"/>
    <property type="match status" value="1"/>
</dbReference>
<dbReference type="NCBIfam" id="TIGR00787">
    <property type="entry name" value="dctP"/>
    <property type="match status" value="1"/>
</dbReference>
<proteinExistence type="predicted"/>
<dbReference type="InterPro" id="IPR004682">
    <property type="entry name" value="TRAP_DctP"/>
</dbReference>
<dbReference type="PANTHER" id="PTHR33376:SF2">
    <property type="entry name" value="DICARBOXYLATE-BINDING PERIPLASMIC PROTEIN"/>
    <property type="match status" value="1"/>
</dbReference>